<dbReference type="AlphaFoldDB" id="A0A6L2KL36"/>
<organism evidence="7">
    <name type="scientific">Tanacetum cinerariifolium</name>
    <name type="common">Dalmatian daisy</name>
    <name type="synonym">Chrysanthemum cinerariifolium</name>
    <dbReference type="NCBI Taxonomy" id="118510"/>
    <lineage>
        <taxon>Eukaryota</taxon>
        <taxon>Viridiplantae</taxon>
        <taxon>Streptophyta</taxon>
        <taxon>Embryophyta</taxon>
        <taxon>Tracheophyta</taxon>
        <taxon>Spermatophyta</taxon>
        <taxon>Magnoliopsida</taxon>
        <taxon>eudicotyledons</taxon>
        <taxon>Gunneridae</taxon>
        <taxon>Pentapetalae</taxon>
        <taxon>asterids</taxon>
        <taxon>campanulids</taxon>
        <taxon>Asterales</taxon>
        <taxon>Asteraceae</taxon>
        <taxon>Asteroideae</taxon>
        <taxon>Anthemideae</taxon>
        <taxon>Anthemidinae</taxon>
        <taxon>Tanacetum</taxon>
    </lineage>
</organism>
<dbReference type="GO" id="GO:0005179">
    <property type="term" value="F:hormone activity"/>
    <property type="evidence" value="ECO:0007669"/>
    <property type="project" value="UniProtKB-KW"/>
</dbReference>
<evidence type="ECO:0000256" key="3">
    <source>
        <dbReference type="ARBA" id="ARBA00022525"/>
    </source>
</evidence>
<keyword evidence="5" id="KW-0732">Signal</keyword>
<dbReference type="InterPro" id="IPR008801">
    <property type="entry name" value="RALF"/>
</dbReference>
<dbReference type="PANTHER" id="PTHR33136:SF89">
    <property type="entry name" value="PROTEIN RALF-LIKE 19"/>
    <property type="match status" value="1"/>
</dbReference>
<keyword evidence="4" id="KW-0372">Hormone</keyword>
<dbReference type="GO" id="GO:0005576">
    <property type="term" value="C:extracellular region"/>
    <property type="evidence" value="ECO:0007669"/>
    <property type="project" value="UniProtKB-SubCell"/>
</dbReference>
<dbReference type="Pfam" id="PF05498">
    <property type="entry name" value="RALF"/>
    <property type="match status" value="1"/>
</dbReference>
<dbReference type="GO" id="GO:0019722">
    <property type="term" value="P:calcium-mediated signaling"/>
    <property type="evidence" value="ECO:0007669"/>
    <property type="project" value="TreeGrafter"/>
</dbReference>
<accession>A0A6L2KL36</accession>
<evidence type="ECO:0000256" key="5">
    <source>
        <dbReference type="ARBA" id="ARBA00022729"/>
    </source>
</evidence>
<comment type="similarity">
    <text evidence="2">Belongs to the plant rapid alkalinization factor (RALF) family.</text>
</comment>
<sequence length="120" mass="13296">MGKRRKIVAVLDKAQGRSKDDPFSSSMNIPFQPNWATLSRLSNEAGQLVGDTIDPDEETMMENEGARRILAGRGYISYGAMQKNNVPCNQRGQSYYDCNSRGQANPYSRGCNVITRCGGR</sequence>
<dbReference type="PANTHER" id="PTHR33136">
    <property type="entry name" value="RAPID ALKALINIZATION FACTOR-LIKE"/>
    <property type="match status" value="1"/>
</dbReference>
<name>A0A6L2KL36_TANCI</name>
<keyword evidence="6" id="KW-1015">Disulfide bond</keyword>
<reference evidence="7" key="1">
    <citation type="journal article" date="2019" name="Sci. Rep.">
        <title>Draft genome of Tanacetum cinerariifolium, the natural source of mosquito coil.</title>
        <authorList>
            <person name="Yamashiro T."/>
            <person name="Shiraishi A."/>
            <person name="Satake H."/>
            <person name="Nakayama K."/>
        </authorList>
    </citation>
    <scope>NUCLEOTIDE SEQUENCE</scope>
</reference>
<evidence type="ECO:0000256" key="4">
    <source>
        <dbReference type="ARBA" id="ARBA00022702"/>
    </source>
</evidence>
<gene>
    <name evidence="7" type="ORF">Tci_020552</name>
</gene>
<proteinExistence type="inferred from homology"/>
<evidence type="ECO:0008006" key="8">
    <source>
        <dbReference type="Google" id="ProtNLM"/>
    </source>
</evidence>
<evidence type="ECO:0000256" key="6">
    <source>
        <dbReference type="ARBA" id="ARBA00023157"/>
    </source>
</evidence>
<evidence type="ECO:0000256" key="2">
    <source>
        <dbReference type="ARBA" id="ARBA00009178"/>
    </source>
</evidence>
<evidence type="ECO:0000256" key="1">
    <source>
        <dbReference type="ARBA" id="ARBA00004613"/>
    </source>
</evidence>
<evidence type="ECO:0000313" key="7">
    <source>
        <dbReference type="EMBL" id="GEU48574.1"/>
    </source>
</evidence>
<keyword evidence="3" id="KW-0964">Secreted</keyword>
<dbReference type="EMBL" id="BKCJ010002440">
    <property type="protein sequence ID" value="GEU48574.1"/>
    <property type="molecule type" value="Genomic_DNA"/>
</dbReference>
<dbReference type="GO" id="GO:0009506">
    <property type="term" value="C:plasmodesma"/>
    <property type="evidence" value="ECO:0007669"/>
    <property type="project" value="TreeGrafter"/>
</dbReference>
<protein>
    <recommendedName>
        <fullName evidence="8">Rapid ALkalinization Factor</fullName>
    </recommendedName>
</protein>
<comment type="subcellular location">
    <subcellularLocation>
        <location evidence="1">Secreted</location>
    </subcellularLocation>
</comment>
<comment type="caution">
    <text evidence="7">The sequence shown here is derived from an EMBL/GenBank/DDBJ whole genome shotgun (WGS) entry which is preliminary data.</text>
</comment>